<dbReference type="HOGENOM" id="CLU_2554370_0_0_6"/>
<organism evidence="1 2">
    <name type="scientific">Methylophaga nitratireducenticrescens</name>
    <dbReference type="NCBI Taxonomy" id="754476"/>
    <lineage>
        <taxon>Bacteria</taxon>
        <taxon>Pseudomonadati</taxon>
        <taxon>Pseudomonadota</taxon>
        <taxon>Gammaproteobacteria</taxon>
        <taxon>Thiotrichales</taxon>
        <taxon>Piscirickettsiaceae</taxon>
        <taxon>Methylophaga</taxon>
    </lineage>
</organism>
<sequence>MSFGKSRHYKIKEIAVRHIIETGVEAGLSRQSIAEIFDQLCKDKDKAIEHTLQGLPKDFPQNLLDSNFTTLEKNISLLNNAR</sequence>
<dbReference type="PATRIC" id="fig|754476.3.peg.705"/>
<dbReference type="STRING" id="754476.Q7A_715"/>
<keyword evidence="2" id="KW-1185">Reference proteome</keyword>
<dbReference type="eggNOG" id="COG3550">
    <property type="taxonomic scope" value="Bacteria"/>
</dbReference>
<reference evidence="1 2" key="1">
    <citation type="journal article" date="2012" name="J. Bacteriol.">
        <title>Complete genome sequences of Methylophaga sp. strain JAM1 and Methylophaga sp. strain JAM7.</title>
        <authorList>
            <person name="Villeneuve C."/>
            <person name="Martineau C."/>
            <person name="Mauffrey F."/>
            <person name="Villemur R."/>
        </authorList>
    </citation>
    <scope>NUCLEOTIDE SEQUENCE [LARGE SCALE GENOMIC DNA]</scope>
    <source>
        <strain evidence="1 2">JAM1</strain>
    </source>
</reference>
<accession>I1XGP2</accession>
<dbReference type="AlphaFoldDB" id="I1XGP2"/>
<protein>
    <submittedName>
        <fullName evidence="1">HipA protein</fullName>
    </submittedName>
</protein>
<evidence type="ECO:0000313" key="1">
    <source>
        <dbReference type="EMBL" id="AFI83561.1"/>
    </source>
</evidence>
<dbReference type="EMBL" id="CP003390">
    <property type="protein sequence ID" value="AFI83561.1"/>
    <property type="molecule type" value="Genomic_DNA"/>
</dbReference>
<dbReference type="Proteomes" id="UP000009144">
    <property type="component" value="Chromosome"/>
</dbReference>
<reference evidence="1 2" key="2">
    <citation type="journal article" date="2013" name="Int. J. Syst. Evol. Microbiol.">
        <title>Methylophaga nitratireducenticrescens sp. nov. and Methylophaga frappieri sp. nov., isolated from the biofilm of the methanol-fed denitrification system treating the seawater at the Montreal Biodome.</title>
        <authorList>
            <person name="Villeneuve C."/>
            <person name="Martineau C."/>
            <person name="Mauffrey F."/>
            <person name="Villemur R."/>
        </authorList>
    </citation>
    <scope>NUCLEOTIDE SEQUENCE [LARGE SCALE GENOMIC DNA]</scope>
    <source>
        <strain evidence="1 2">JAM1</strain>
    </source>
</reference>
<evidence type="ECO:0000313" key="2">
    <source>
        <dbReference type="Proteomes" id="UP000009144"/>
    </source>
</evidence>
<proteinExistence type="predicted"/>
<name>I1XGP2_METNJ</name>
<gene>
    <name evidence="1" type="ordered locus">Q7A_715</name>
</gene>
<dbReference type="KEGG" id="mej:Q7A_715"/>